<feature type="compositionally biased region" description="Basic residues" evidence="7">
    <location>
        <begin position="22"/>
        <end position="31"/>
    </location>
</feature>
<evidence type="ECO:0000256" key="3">
    <source>
        <dbReference type="ARBA" id="ARBA00022763"/>
    </source>
</evidence>
<dbReference type="GO" id="GO:0004519">
    <property type="term" value="F:endonuclease activity"/>
    <property type="evidence" value="ECO:0007669"/>
    <property type="project" value="UniProtKB-KW"/>
</dbReference>
<evidence type="ECO:0000256" key="4">
    <source>
        <dbReference type="ARBA" id="ARBA00022801"/>
    </source>
</evidence>
<dbReference type="CDD" id="cd00221">
    <property type="entry name" value="Vsr"/>
    <property type="match status" value="1"/>
</dbReference>
<dbReference type="InterPro" id="IPR004603">
    <property type="entry name" value="DNA_mismatch_endonuc_vsr"/>
</dbReference>
<keyword evidence="2" id="KW-0255">Endonuclease</keyword>
<dbReference type="EMBL" id="AP022871">
    <property type="protein sequence ID" value="BCB86085.1"/>
    <property type="molecule type" value="Genomic_DNA"/>
</dbReference>
<keyword evidence="5" id="KW-0234">DNA repair</keyword>
<proteinExistence type="inferred from homology"/>
<organism evidence="8 9">
    <name type="scientific">Phytohabitans suffuscus</name>
    <dbReference type="NCBI Taxonomy" id="624315"/>
    <lineage>
        <taxon>Bacteria</taxon>
        <taxon>Bacillati</taxon>
        <taxon>Actinomycetota</taxon>
        <taxon>Actinomycetes</taxon>
        <taxon>Micromonosporales</taxon>
        <taxon>Micromonosporaceae</taxon>
    </lineage>
</organism>
<dbReference type="GO" id="GO:0006298">
    <property type="term" value="P:mismatch repair"/>
    <property type="evidence" value="ECO:0007669"/>
    <property type="project" value="InterPro"/>
</dbReference>
<evidence type="ECO:0008006" key="10">
    <source>
        <dbReference type="Google" id="ProtNLM"/>
    </source>
</evidence>
<evidence type="ECO:0000256" key="7">
    <source>
        <dbReference type="SAM" id="MobiDB-lite"/>
    </source>
</evidence>
<evidence type="ECO:0000313" key="8">
    <source>
        <dbReference type="EMBL" id="BCB86085.1"/>
    </source>
</evidence>
<keyword evidence="4" id="KW-0378">Hydrolase</keyword>
<reference evidence="8 9" key="2">
    <citation type="submission" date="2020-03" db="EMBL/GenBank/DDBJ databases">
        <authorList>
            <person name="Ichikawa N."/>
            <person name="Kimura A."/>
            <person name="Kitahashi Y."/>
            <person name="Uohara A."/>
        </authorList>
    </citation>
    <scope>NUCLEOTIDE SEQUENCE [LARGE SCALE GENOMIC DNA]</scope>
    <source>
        <strain evidence="8 9">NBRC 105367</strain>
    </source>
</reference>
<feature type="region of interest" description="Disordered" evidence="7">
    <location>
        <begin position="1"/>
        <end position="47"/>
    </location>
</feature>
<dbReference type="Proteomes" id="UP000503011">
    <property type="component" value="Chromosome"/>
</dbReference>
<protein>
    <recommendedName>
        <fullName evidence="10">Very short patch repair endonuclease</fullName>
    </recommendedName>
</protein>
<dbReference type="InterPro" id="IPR011335">
    <property type="entry name" value="Restrct_endonuc-II-like"/>
</dbReference>
<keyword evidence="9" id="KW-1185">Reference proteome</keyword>
<feature type="compositionally biased region" description="Basic and acidic residues" evidence="7">
    <location>
        <begin position="36"/>
        <end position="47"/>
    </location>
</feature>
<keyword evidence="3" id="KW-0227">DNA damage</keyword>
<dbReference type="AlphaFoldDB" id="A0A6F8YIY0"/>
<name>A0A6F8YIY0_9ACTN</name>
<comment type="similarity">
    <text evidence="6">Belongs to the Vsr family.</text>
</comment>
<dbReference type="NCBIfam" id="TIGR00632">
    <property type="entry name" value="vsr"/>
    <property type="match status" value="1"/>
</dbReference>
<dbReference type="Gene3D" id="3.40.960.10">
    <property type="entry name" value="VSR Endonuclease"/>
    <property type="match status" value="1"/>
</dbReference>
<dbReference type="KEGG" id="psuu:Psuf_033980"/>
<dbReference type="GO" id="GO:0016787">
    <property type="term" value="F:hydrolase activity"/>
    <property type="evidence" value="ECO:0007669"/>
    <property type="project" value="UniProtKB-KW"/>
</dbReference>
<evidence type="ECO:0000313" key="9">
    <source>
        <dbReference type="Proteomes" id="UP000503011"/>
    </source>
</evidence>
<dbReference type="Pfam" id="PF03852">
    <property type="entry name" value="Vsr"/>
    <property type="match status" value="1"/>
</dbReference>
<sequence>MIGPAVKSDQGWAGKAPDSKAWKGRRGRSRKAAAAEQDRAAGGPDRRWVDLDGGRKARASVELKLLPRTRRIRAYLRWSDRGRSPARYLGEVHHLTRAENLAEGWGFARAQNLLAEADSDSASWAKNAAVRAVMRANRSRDTGPELRMRSLLHRAGLRYRVNTRPIPALRRTADLVFTAARVAVFVDGCYWHGCPDHHRPSRQNSEFWLDKIAGNRARDQETNQALVEAGWRVVRIWEHEDPVDAAERVAGIVRGITGR</sequence>
<accession>A0A6F8YIY0</accession>
<keyword evidence="1" id="KW-0540">Nuclease</keyword>
<evidence type="ECO:0000256" key="2">
    <source>
        <dbReference type="ARBA" id="ARBA00022759"/>
    </source>
</evidence>
<evidence type="ECO:0000256" key="1">
    <source>
        <dbReference type="ARBA" id="ARBA00022722"/>
    </source>
</evidence>
<evidence type="ECO:0000256" key="5">
    <source>
        <dbReference type="ARBA" id="ARBA00023204"/>
    </source>
</evidence>
<dbReference type="SUPFAM" id="SSF52980">
    <property type="entry name" value="Restriction endonuclease-like"/>
    <property type="match status" value="1"/>
</dbReference>
<evidence type="ECO:0000256" key="6">
    <source>
        <dbReference type="ARBA" id="ARBA00029466"/>
    </source>
</evidence>
<gene>
    <name evidence="8" type="ORF">Psuf_033980</name>
</gene>
<reference evidence="8 9" key="1">
    <citation type="submission" date="2020-03" db="EMBL/GenBank/DDBJ databases">
        <title>Whole genome shotgun sequence of Phytohabitans suffuscus NBRC 105367.</title>
        <authorList>
            <person name="Komaki H."/>
            <person name="Tamura T."/>
        </authorList>
    </citation>
    <scope>NUCLEOTIDE SEQUENCE [LARGE SCALE GENOMIC DNA]</scope>
    <source>
        <strain evidence="8 9">NBRC 105367</strain>
    </source>
</reference>